<dbReference type="PANTHER" id="PTHR44591">
    <property type="entry name" value="STRESS RESPONSE REGULATOR PROTEIN 1"/>
    <property type="match status" value="1"/>
</dbReference>
<protein>
    <submittedName>
        <fullName evidence="4">Response regulator</fullName>
    </submittedName>
</protein>
<dbReference type="InterPro" id="IPR050595">
    <property type="entry name" value="Bact_response_regulator"/>
</dbReference>
<proteinExistence type="predicted"/>
<dbReference type="InterPro" id="IPR001789">
    <property type="entry name" value="Sig_transdc_resp-reg_receiver"/>
</dbReference>
<dbReference type="Pfam" id="PF00072">
    <property type="entry name" value="Response_reg"/>
    <property type="match status" value="1"/>
</dbReference>
<feature type="modified residue" description="4-aspartylphosphate" evidence="2">
    <location>
        <position position="61"/>
    </location>
</feature>
<reference evidence="4 5" key="1">
    <citation type="submission" date="2023-09" db="EMBL/GenBank/DDBJ databases">
        <authorList>
            <person name="Rey-Velasco X."/>
        </authorList>
    </citation>
    <scope>NUCLEOTIDE SEQUENCE [LARGE SCALE GENOMIC DNA]</scope>
    <source>
        <strain evidence="4 5">F388</strain>
    </source>
</reference>
<accession>A0ABU3A7Q5</accession>
<feature type="domain" description="Response regulatory" evidence="3">
    <location>
        <begin position="4"/>
        <end position="130"/>
    </location>
</feature>
<sequence>MRTTTWIIDDDMVSQFATRYCLQQYDEQLAIETFSNAEEALEAASLLVANKEPLPSLIFLDLIMDDMDGWQFLENLKKLTKRISFPKIYVLSAFVNAKDRAIAKEHKKVAGYFDKPLSRISLQKVFAEKTNF</sequence>
<evidence type="ECO:0000256" key="1">
    <source>
        <dbReference type="ARBA" id="ARBA00022553"/>
    </source>
</evidence>
<dbReference type="InterPro" id="IPR011006">
    <property type="entry name" value="CheY-like_superfamily"/>
</dbReference>
<keyword evidence="5" id="KW-1185">Reference proteome</keyword>
<keyword evidence="1 2" id="KW-0597">Phosphoprotein</keyword>
<dbReference type="RefSeq" id="WP_311349492.1">
    <property type="nucleotide sequence ID" value="NZ_JAVRHR010000001.1"/>
</dbReference>
<evidence type="ECO:0000259" key="3">
    <source>
        <dbReference type="PROSITE" id="PS50110"/>
    </source>
</evidence>
<evidence type="ECO:0000256" key="2">
    <source>
        <dbReference type="PROSITE-ProRule" id="PRU00169"/>
    </source>
</evidence>
<comment type="caution">
    <text evidence="4">The sequence shown here is derived from an EMBL/GenBank/DDBJ whole genome shotgun (WGS) entry which is preliminary data.</text>
</comment>
<dbReference type="EMBL" id="JAVRHR010000001">
    <property type="protein sequence ID" value="MDT0605928.1"/>
    <property type="molecule type" value="Genomic_DNA"/>
</dbReference>
<gene>
    <name evidence="4" type="ORF">RM706_02755</name>
</gene>
<dbReference type="PANTHER" id="PTHR44591:SF3">
    <property type="entry name" value="RESPONSE REGULATORY DOMAIN-CONTAINING PROTEIN"/>
    <property type="match status" value="1"/>
</dbReference>
<evidence type="ECO:0000313" key="4">
    <source>
        <dbReference type="EMBL" id="MDT0605928.1"/>
    </source>
</evidence>
<evidence type="ECO:0000313" key="5">
    <source>
        <dbReference type="Proteomes" id="UP001255246"/>
    </source>
</evidence>
<name>A0ABU3A7Q5_9FLAO</name>
<dbReference type="PROSITE" id="PS50110">
    <property type="entry name" value="RESPONSE_REGULATORY"/>
    <property type="match status" value="1"/>
</dbReference>
<dbReference type="Gene3D" id="3.40.50.2300">
    <property type="match status" value="1"/>
</dbReference>
<dbReference type="SMART" id="SM00448">
    <property type="entry name" value="REC"/>
    <property type="match status" value="1"/>
</dbReference>
<organism evidence="4 5">
    <name type="scientific">Croceitalea rosinachiae</name>
    <dbReference type="NCBI Taxonomy" id="3075596"/>
    <lineage>
        <taxon>Bacteria</taxon>
        <taxon>Pseudomonadati</taxon>
        <taxon>Bacteroidota</taxon>
        <taxon>Flavobacteriia</taxon>
        <taxon>Flavobacteriales</taxon>
        <taxon>Flavobacteriaceae</taxon>
        <taxon>Croceitalea</taxon>
    </lineage>
</organism>
<dbReference type="SUPFAM" id="SSF52172">
    <property type="entry name" value="CheY-like"/>
    <property type="match status" value="1"/>
</dbReference>
<dbReference type="CDD" id="cd00156">
    <property type="entry name" value="REC"/>
    <property type="match status" value="1"/>
</dbReference>
<dbReference type="Proteomes" id="UP001255246">
    <property type="component" value="Unassembled WGS sequence"/>
</dbReference>